<dbReference type="RefSeq" id="WP_194212472.1">
    <property type="nucleotide sequence ID" value="NZ_CP061205.1"/>
</dbReference>
<dbReference type="PANTHER" id="PTHR11496:SF102">
    <property type="entry name" value="ALCOHOL DEHYDROGENASE 4"/>
    <property type="match status" value="1"/>
</dbReference>
<dbReference type="Gene3D" id="3.40.50.1970">
    <property type="match status" value="1"/>
</dbReference>
<dbReference type="InterPro" id="IPR001670">
    <property type="entry name" value="ADH_Fe/GldA"/>
</dbReference>
<dbReference type="Gene3D" id="1.20.1090.10">
    <property type="entry name" value="Dehydroquinate synthase-like - alpha domain"/>
    <property type="match status" value="1"/>
</dbReference>
<sequence length="383" mass="40129">MTGFGFLSVGSLVVEDGASARIAEIVRQRFVMQKVLLVTDVGLVKLGLVKPVAAALEEKGVSVTIFDQVEADPSEMIVQQAITAAKSCAADVIIGFGGGSSLDVAKLVAVLAQSDQDLADIYGLDKVQARKVPLVQIPTTAGTGSEVTPISIITTANDTKMGVVDRHLLADIAILDATLTTGLPASITAATGIDAMVHAIEAYTSAIKKNPMSDALACGALKLLGDNIVLACKDGSNLTARRAMLTGAMMAGVAFTNAPVGAVHALAYPLGGRFHIPHGLSNALVLPHVLRFNALEAGDMYAELSTVIGLSGNTNETKTAAFIDWLESIADTVGIERQLRQMRIQETDVEGLAADAMRQTRLLVNNPREVTLADARAIYEAAW</sequence>
<dbReference type="EMBL" id="JBHRSL010000002">
    <property type="protein sequence ID" value="MFC3050859.1"/>
    <property type="molecule type" value="Genomic_DNA"/>
</dbReference>
<evidence type="ECO:0000256" key="2">
    <source>
        <dbReference type="ARBA" id="ARBA00007358"/>
    </source>
</evidence>
<keyword evidence="8" id="KW-1185">Reference proteome</keyword>
<evidence type="ECO:0000259" key="6">
    <source>
        <dbReference type="Pfam" id="PF25137"/>
    </source>
</evidence>
<dbReference type="Pfam" id="PF25137">
    <property type="entry name" value="ADH_Fe_C"/>
    <property type="match status" value="1"/>
</dbReference>
<keyword evidence="3" id="KW-0560">Oxidoreductase</keyword>
<dbReference type="PANTHER" id="PTHR11496">
    <property type="entry name" value="ALCOHOL DEHYDROGENASE"/>
    <property type="match status" value="1"/>
</dbReference>
<evidence type="ECO:0000256" key="1">
    <source>
        <dbReference type="ARBA" id="ARBA00001962"/>
    </source>
</evidence>
<dbReference type="PROSITE" id="PS00913">
    <property type="entry name" value="ADH_IRON_1"/>
    <property type="match status" value="1"/>
</dbReference>
<evidence type="ECO:0000313" key="7">
    <source>
        <dbReference type="EMBL" id="MFC3050859.1"/>
    </source>
</evidence>
<accession>A0ABV7D1G3</accession>
<keyword evidence="4" id="KW-0520">NAD</keyword>
<comment type="similarity">
    <text evidence="2">Belongs to the iron-containing alcohol dehydrogenase family.</text>
</comment>
<protein>
    <submittedName>
        <fullName evidence="7">Iron-containing alcohol dehydrogenase</fullName>
    </submittedName>
</protein>
<evidence type="ECO:0000256" key="4">
    <source>
        <dbReference type="ARBA" id="ARBA00023027"/>
    </source>
</evidence>
<evidence type="ECO:0000256" key="3">
    <source>
        <dbReference type="ARBA" id="ARBA00023002"/>
    </source>
</evidence>
<feature type="domain" description="Fe-containing alcohol dehydrogenase-like C-terminal" evidence="6">
    <location>
        <begin position="188"/>
        <end position="383"/>
    </location>
</feature>
<feature type="domain" description="Alcohol dehydrogenase iron-type/glycerol dehydrogenase GldA" evidence="5">
    <location>
        <begin position="12"/>
        <end position="176"/>
    </location>
</feature>
<dbReference type="Pfam" id="PF00465">
    <property type="entry name" value="Fe-ADH"/>
    <property type="match status" value="1"/>
</dbReference>
<dbReference type="InterPro" id="IPR056798">
    <property type="entry name" value="ADH_Fe_C"/>
</dbReference>
<gene>
    <name evidence="7" type="ORF">ACFOKA_02960</name>
</gene>
<dbReference type="SUPFAM" id="SSF56796">
    <property type="entry name" value="Dehydroquinate synthase-like"/>
    <property type="match status" value="1"/>
</dbReference>
<dbReference type="CDD" id="cd08193">
    <property type="entry name" value="HVD"/>
    <property type="match status" value="1"/>
</dbReference>
<dbReference type="InterPro" id="IPR018211">
    <property type="entry name" value="ADH_Fe_CS"/>
</dbReference>
<organism evidence="7 8">
    <name type="scientific">Kordiimonas pumila</name>
    <dbReference type="NCBI Taxonomy" id="2161677"/>
    <lineage>
        <taxon>Bacteria</taxon>
        <taxon>Pseudomonadati</taxon>
        <taxon>Pseudomonadota</taxon>
        <taxon>Alphaproteobacteria</taxon>
        <taxon>Kordiimonadales</taxon>
        <taxon>Kordiimonadaceae</taxon>
        <taxon>Kordiimonas</taxon>
    </lineage>
</organism>
<evidence type="ECO:0000259" key="5">
    <source>
        <dbReference type="Pfam" id="PF00465"/>
    </source>
</evidence>
<comment type="cofactor">
    <cofactor evidence="1">
        <name>Fe cation</name>
        <dbReference type="ChEBI" id="CHEBI:24875"/>
    </cofactor>
</comment>
<comment type="caution">
    <text evidence="7">The sequence shown here is derived from an EMBL/GenBank/DDBJ whole genome shotgun (WGS) entry which is preliminary data.</text>
</comment>
<reference evidence="8" key="1">
    <citation type="journal article" date="2019" name="Int. J. Syst. Evol. Microbiol.">
        <title>The Global Catalogue of Microorganisms (GCM) 10K type strain sequencing project: providing services to taxonomists for standard genome sequencing and annotation.</title>
        <authorList>
            <consortium name="The Broad Institute Genomics Platform"/>
            <consortium name="The Broad Institute Genome Sequencing Center for Infectious Disease"/>
            <person name="Wu L."/>
            <person name="Ma J."/>
        </authorList>
    </citation>
    <scope>NUCLEOTIDE SEQUENCE [LARGE SCALE GENOMIC DNA]</scope>
    <source>
        <strain evidence="8">KCTC 62164</strain>
    </source>
</reference>
<name>A0ABV7D1G3_9PROT</name>
<dbReference type="Proteomes" id="UP001595444">
    <property type="component" value="Unassembled WGS sequence"/>
</dbReference>
<proteinExistence type="inferred from homology"/>
<evidence type="ECO:0000313" key="8">
    <source>
        <dbReference type="Proteomes" id="UP001595444"/>
    </source>
</evidence>
<dbReference type="InterPro" id="IPR039697">
    <property type="entry name" value="Alcohol_dehydrogenase_Fe"/>
</dbReference>